<sequence length="166" mass="18419">MQASESPSSTSTQNQPAALVNQAPEAIKKAALSTTRRHAECIATAAKRLSDLREAWLNPPEWTHRVPEVVPLGMTTSPYPDRIEPRPGIREADFKALQKRTLTNLYNLRPAWLTMAHQQLDLAVANAYGWADYSPAMPDDEVLKRLLAMNLAHSVTISGQLEPQKP</sequence>
<keyword evidence="3" id="KW-1185">Reference proteome</keyword>
<dbReference type="Proteomes" id="UP000185911">
    <property type="component" value="Unassembled WGS sequence"/>
</dbReference>
<dbReference type="AlphaFoldDB" id="A0A1Q8YEY0"/>
<keyword evidence="2" id="KW-0489">Methyltransferase</keyword>
<name>A0A1Q8YEY0_9BURK</name>
<evidence type="ECO:0000313" key="3">
    <source>
        <dbReference type="Proteomes" id="UP000185911"/>
    </source>
</evidence>
<comment type="caution">
    <text evidence="2">The sequence shown here is derived from an EMBL/GenBank/DDBJ whole genome shotgun (WGS) entry which is preliminary data.</text>
</comment>
<proteinExistence type="predicted"/>
<dbReference type="GO" id="GO:0008168">
    <property type="term" value="F:methyltransferase activity"/>
    <property type="evidence" value="ECO:0007669"/>
    <property type="project" value="UniProtKB-KW"/>
</dbReference>
<reference evidence="2 3" key="1">
    <citation type="submission" date="2017-01" db="EMBL/GenBank/DDBJ databases">
        <title>Genome sequence of Rhodoferax antarcticus ANT.BR, a psychrophilic purple nonsulfur bacterium from an Antarctic microbial mat.</title>
        <authorList>
            <person name="Baker J."/>
            <person name="Riester C."/>
            <person name="Skinner B."/>
            <person name="Newell A."/>
            <person name="Swingley W."/>
            <person name="Madigan M."/>
            <person name="Jung D."/>
            <person name="Asao M."/>
            <person name="Chen M."/>
            <person name="Loughlin P."/>
            <person name="Pan H."/>
            <person name="Lin S."/>
            <person name="Li N."/>
            <person name="Shaw J."/>
            <person name="Prado M."/>
            <person name="Sherman C."/>
            <person name="Li X."/>
            <person name="Tang J."/>
            <person name="Blankenship R."/>
            <person name="Zhao T."/>
            <person name="Touchman J."/>
            <person name="Sattley M."/>
        </authorList>
    </citation>
    <scope>NUCLEOTIDE SEQUENCE [LARGE SCALE GENOMIC DNA]</scope>
    <source>
        <strain evidence="2 3">ANT.BR</strain>
    </source>
</reference>
<keyword evidence="2" id="KW-0808">Transferase</keyword>
<dbReference type="EMBL" id="MSYM01000013">
    <property type="protein sequence ID" value="OLP06535.1"/>
    <property type="molecule type" value="Genomic_DNA"/>
</dbReference>
<dbReference type="GO" id="GO:0032259">
    <property type="term" value="P:methylation"/>
    <property type="evidence" value="ECO:0007669"/>
    <property type="project" value="UniProtKB-KW"/>
</dbReference>
<evidence type="ECO:0000313" key="2">
    <source>
        <dbReference type="EMBL" id="OLP06535.1"/>
    </source>
</evidence>
<accession>A0A1Q8YEY0</accession>
<gene>
    <name evidence="2" type="ORF">BLL52_2771</name>
</gene>
<organism evidence="2 3">
    <name type="scientific">Rhodoferax antarcticus ANT.BR</name>
    <dbReference type="NCBI Taxonomy" id="1111071"/>
    <lineage>
        <taxon>Bacteria</taxon>
        <taxon>Pseudomonadati</taxon>
        <taxon>Pseudomonadota</taxon>
        <taxon>Betaproteobacteria</taxon>
        <taxon>Burkholderiales</taxon>
        <taxon>Comamonadaceae</taxon>
        <taxon>Rhodoferax</taxon>
    </lineage>
</organism>
<dbReference type="RefSeq" id="WP_075586955.1">
    <property type="nucleotide sequence ID" value="NZ_MSYM01000013.1"/>
</dbReference>
<feature type="region of interest" description="Disordered" evidence="1">
    <location>
        <begin position="1"/>
        <end position="21"/>
    </location>
</feature>
<feature type="compositionally biased region" description="Polar residues" evidence="1">
    <location>
        <begin position="1"/>
        <end position="16"/>
    </location>
</feature>
<protein>
    <submittedName>
        <fullName evidence="2">Putative adenine methyltransferase</fullName>
    </submittedName>
</protein>
<dbReference type="STRING" id="81479.RA876_07935"/>
<evidence type="ECO:0000256" key="1">
    <source>
        <dbReference type="SAM" id="MobiDB-lite"/>
    </source>
</evidence>